<dbReference type="Proteomes" id="UP000807342">
    <property type="component" value="Unassembled WGS sequence"/>
</dbReference>
<gene>
    <name evidence="9" type="ORF">P691DRAFT_805515</name>
</gene>
<evidence type="ECO:0000259" key="8">
    <source>
        <dbReference type="PROSITE" id="PS50879"/>
    </source>
</evidence>
<dbReference type="PANTHER" id="PTHR10642">
    <property type="entry name" value="RIBONUCLEASE H1"/>
    <property type="match status" value="1"/>
</dbReference>
<sequence length="155" mass="17299">MAIFIDGACARNGTPDAQAGIGVYICCGSAHNLSKPLQNGPHTNQRAEIQAAIAAVKYVRRIHRDGDFRPSRGLVLTTDSGYLVKAMTEYINKWERNGWKNNVGKPVVNAEDFKELEGHISFLEGQHIRVRFWLVDRKYNTEADELAKEAVELSA</sequence>
<dbReference type="InterPro" id="IPR002156">
    <property type="entry name" value="RNaseH_domain"/>
</dbReference>
<evidence type="ECO:0000313" key="10">
    <source>
        <dbReference type="Proteomes" id="UP000807342"/>
    </source>
</evidence>
<evidence type="ECO:0000256" key="5">
    <source>
        <dbReference type="ARBA" id="ARBA00022723"/>
    </source>
</evidence>
<keyword evidence="7" id="KW-0378">Hydrolase</keyword>
<evidence type="ECO:0000256" key="4">
    <source>
        <dbReference type="ARBA" id="ARBA00022722"/>
    </source>
</evidence>
<dbReference type="CDD" id="cd13934">
    <property type="entry name" value="RNase_H_Dikarya_like"/>
    <property type="match status" value="1"/>
</dbReference>
<dbReference type="AlphaFoldDB" id="A0A9P5X663"/>
<dbReference type="PROSITE" id="PS50879">
    <property type="entry name" value="RNASE_H_1"/>
    <property type="match status" value="1"/>
</dbReference>
<dbReference type="Pfam" id="PF00075">
    <property type="entry name" value="RNase_H"/>
    <property type="match status" value="1"/>
</dbReference>
<evidence type="ECO:0000313" key="9">
    <source>
        <dbReference type="EMBL" id="KAF9445533.1"/>
    </source>
</evidence>
<dbReference type="InterPro" id="IPR012337">
    <property type="entry name" value="RNaseH-like_sf"/>
</dbReference>
<dbReference type="GO" id="GO:0003676">
    <property type="term" value="F:nucleic acid binding"/>
    <property type="evidence" value="ECO:0007669"/>
    <property type="project" value="InterPro"/>
</dbReference>
<dbReference type="InterPro" id="IPR036397">
    <property type="entry name" value="RNaseH_sf"/>
</dbReference>
<reference evidence="9" key="1">
    <citation type="submission" date="2020-11" db="EMBL/GenBank/DDBJ databases">
        <authorList>
            <consortium name="DOE Joint Genome Institute"/>
            <person name="Ahrendt S."/>
            <person name="Riley R."/>
            <person name="Andreopoulos W."/>
            <person name="Labutti K."/>
            <person name="Pangilinan J."/>
            <person name="Ruiz-Duenas F.J."/>
            <person name="Barrasa J.M."/>
            <person name="Sanchez-Garcia M."/>
            <person name="Camarero S."/>
            <person name="Miyauchi S."/>
            <person name="Serrano A."/>
            <person name="Linde D."/>
            <person name="Babiker R."/>
            <person name="Drula E."/>
            <person name="Ayuso-Fernandez I."/>
            <person name="Pacheco R."/>
            <person name="Padilla G."/>
            <person name="Ferreira P."/>
            <person name="Barriuso J."/>
            <person name="Kellner H."/>
            <person name="Castanera R."/>
            <person name="Alfaro M."/>
            <person name="Ramirez L."/>
            <person name="Pisabarro A.G."/>
            <person name="Kuo A."/>
            <person name="Tritt A."/>
            <person name="Lipzen A."/>
            <person name="He G."/>
            <person name="Yan M."/>
            <person name="Ng V."/>
            <person name="Cullen D."/>
            <person name="Martin F."/>
            <person name="Rosso M.-N."/>
            <person name="Henrissat B."/>
            <person name="Hibbett D."/>
            <person name="Martinez A.T."/>
            <person name="Grigoriev I.V."/>
        </authorList>
    </citation>
    <scope>NUCLEOTIDE SEQUENCE</scope>
    <source>
        <strain evidence="9">MF-IS2</strain>
    </source>
</reference>
<dbReference type="Gene3D" id="3.30.420.10">
    <property type="entry name" value="Ribonuclease H-like superfamily/Ribonuclease H"/>
    <property type="match status" value="1"/>
</dbReference>
<comment type="caution">
    <text evidence="9">The sequence shown here is derived from an EMBL/GenBank/DDBJ whole genome shotgun (WGS) entry which is preliminary data.</text>
</comment>
<keyword evidence="5" id="KW-0479">Metal-binding</keyword>
<dbReference type="EC" id="3.1.26.4" evidence="3"/>
<evidence type="ECO:0000256" key="7">
    <source>
        <dbReference type="ARBA" id="ARBA00022801"/>
    </source>
</evidence>
<accession>A0A9P5X663</accession>
<proteinExistence type="inferred from homology"/>
<keyword evidence="4" id="KW-0540">Nuclease</keyword>
<dbReference type="GO" id="GO:0043137">
    <property type="term" value="P:DNA replication, removal of RNA primer"/>
    <property type="evidence" value="ECO:0007669"/>
    <property type="project" value="TreeGrafter"/>
</dbReference>
<keyword evidence="10" id="KW-1185">Reference proteome</keyword>
<feature type="domain" description="RNase H type-1" evidence="8">
    <location>
        <begin position="1"/>
        <end position="152"/>
    </location>
</feature>
<keyword evidence="6" id="KW-0255">Endonuclease</keyword>
<comment type="catalytic activity">
    <reaction evidence="1">
        <text>Endonucleolytic cleavage to 5'-phosphomonoester.</text>
        <dbReference type="EC" id="3.1.26.4"/>
    </reaction>
</comment>
<dbReference type="SUPFAM" id="SSF53098">
    <property type="entry name" value="Ribonuclease H-like"/>
    <property type="match status" value="1"/>
</dbReference>
<evidence type="ECO:0000256" key="1">
    <source>
        <dbReference type="ARBA" id="ARBA00000077"/>
    </source>
</evidence>
<dbReference type="EMBL" id="MU151295">
    <property type="protein sequence ID" value="KAF9445533.1"/>
    <property type="molecule type" value="Genomic_DNA"/>
</dbReference>
<evidence type="ECO:0000256" key="2">
    <source>
        <dbReference type="ARBA" id="ARBA00005300"/>
    </source>
</evidence>
<dbReference type="OrthoDB" id="407198at2759"/>
<dbReference type="GO" id="GO:0004523">
    <property type="term" value="F:RNA-DNA hybrid ribonuclease activity"/>
    <property type="evidence" value="ECO:0007669"/>
    <property type="project" value="UniProtKB-EC"/>
</dbReference>
<dbReference type="InterPro" id="IPR050092">
    <property type="entry name" value="RNase_H"/>
</dbReference>
<dbReference type="PANTHER" id="PTHR10642:SF26">
    <property type="entry name" value="RIBONUCLEASE H1"/>
    <property type="match status" value="1"/>
</dbReference>
<dbReference type="GO" id="GO:0046872">
    <property type="term" value="F:metal ion binding"/>
    <property type="evidence" value="ECO:0007669"/>
    <property type="project" value="UniProtKB-KW"/>
</dbReference>
<protein>
    <recommendedName>
        <fullName evidence="3">ribonuclease H</fullName>
        <ecNumber evidence="3">3.1.26.4</ecNumber>
    </recommendedName>
</protein>
<organism evidence="9 10">
    <name type="scientific">Macrolepiota fuliginosa MF-IS2</name>
    <dbReference type="NCBI Taxonomy" id="1400762"/>
    <lineage>
        <taxon>Eukaryota</taxon>
        <taxon>Fungi</taxon>
        <taxon>Dikarya</taxon>
        <taxon>Basidiomycota</taxon>
        <taxon>Agaricomycotina</taxon>
        <taxon>Agaricomycetes</taxon>
        <taxon>Agaricomycetidae</taxon>
        <taxon>Agaricales</taxon>
        <taxon>Agaricineae</taxon>
        <taxon>Agaricaceae</taxon>
        <taxon>Macrolepiota</taxon>
    </lineage>
</organism>
<comment type="similarity">
    <text evidence="2">Belongs to the RNase H family.</text>
</comment>
<evidence type="ECO:0000256" key="6">
    <source>
        <dbReference type="ARBA" id="ARBA00022759"/>
    </source>
</evidence>
<name>A0A9P5X663_9AGAR</name>
<evidence type="ECO:0000256" key="3">
    <source>
        <dbReference type="ARBA" id="ARBA00012180"/>
    </source>
</evidence>